<dbReference type="Proteomes" id="UP001153365">
    <property type="component" value="Unassembled WGS sequence"/>
</dbReference>
<keyword evidence="2 10" id="KW-0444">Lipid biosynthesis</keyword>
<evidence type="ECO:0000256" key="9">
    <source>
        <dbReference type="ARBA" id="ARBA00023160"/>
    </source>
</evidence>
<dbReference type="InterPro" id="IPR002076">
    <property type="entry name" value="ELO_fam"/>
</dbReference>
<organism evidence="12 13">
    <name type="scientific">Phakopsora pachyrhizi</name>
    <name type="common">Asian soybean rust disease fungus</name>
    <dbReference type="NCBI Taxonomy" id="170000"/>
    <lineage>
        <taxon>Eukaryota</taxon>
        <taxon>Fungi</taxon>
        <taxon>Dikarya</taxon>
        <taxon>Basidiomycota</taxon>
        <taxon>Pucciniomycotina</taxon>
        <taxon>Pucciniomycetes</taxon>
        <taxon>Pucciniales</taxon>
        <taxon>Phakopsoraceae</taxon>
        <taxon>Phakopsora</taxon>
    </lineage>
</organism>
<evidence type="ECO:0000256" key="10">
    <source>
        <dbReference type="RuleBase" id="RU361115"/>
    </source>
</evidence>
<dbReference type="GO" id="GO:0009922">
    <property type="term" value="F:fatty acid elongase activity"/>
    <property type="evidence" value="ECO:0007669"/>
    <property type="project" value="InterPro"/>
</dbReference>
<sequence>MEGSKYHKNISTFFHFQSSQTSYLEKLIADVISHPYPPVPTGLKIGQKFFEQTIRPEVPFGMVLGYLAFFAFLNRRQDGKDRMKGPWWRALLLLHNVLLAAYSLWTFVGTGPATIAYFIRGYKAAGVPGLVHNFCDSSMSLWDGVISPYSYLFYLSKFWEILDTVILIGKGKRASLLQEYHHAGAILTVWAGVRYESPAAWLFIVFNSLVHTIMYTYYALSVLHISVPGVLKRSLTKIQIAQFVLGGSLGALTLLLSLPKEVGDSFEWEPIKAVEGEGLERLGPGFNENFCLHTPGQRLTVLGGVGYLIPLTGLFLSFYFQSYRRKIDSKKQQSRHHNQATKDKALKGILKQDKQKN</sequence>
<dbReference type="GO" id="GO:0019367">
    <property type="term" value="P:fatty acid elongation, saturated fatty acid"/>
    <property type="evidence" value="ECO:0007669"/>
    <property type="project" value="TreeGrafter"/>
</dbReference>
<feature type="transmembrane region" description="Helical" evidence="10">
    <location>
        <begin position="240"/>
        <end position="258"/>
    </location>
</feature>
<comment type="caution">
    <text evidence="12">The sequence shown here is derived from an EMBL/GenBank/DDBJ whole genome shotgun (WGS) entry which is preliminary data.</text>
</comment>
<feature type="transmembrane region" description="Helical" evidence="10">
    <location>
        <begin position="58"/>
        <end position="75"/>
    </location>
</feature>
<evidence type="ECO:0000256" key="1">
    <source>
        <dbReference type="ARBA" id="ARBA00004141"/>
    </source>
</evidence>
<comment type="catalytic activity">
    <reaction evidence="10">
        <text>an acyl-CoA + malonyl-CoA + H(+) = a 3-oxoacyl-CoA + CO2 + CoA</text>
        <dbReference type="Rhea" id="RHEA:50252"/>
        <dbReference type="ChEBI" id="CHEBI:15378"/>
        <dbReference type="ChEBI" id="CHEBI:16526"/>
        <dbReference type="ChEBI" id="CHEBI:57287"/>
        <dbReference type="ChEBI" id="CHEBI:57384"/>
        <dbReference type="ChEBI" id="CHEBI:58342"/>
        <dbReference type="ChEBI" id="CHEBI:90726"/>
    </reaction>
    <physiologicalReaction direction="left-to-right" evidence="10">
        <dbReference type="Rhea" id="RHEA:50253"/>
    </physiologicalReaction>
</comment>
<keyword evidence="6 10" id="KW-1133">Transmembrane helix</keyword>
<evidence type="ECO:0000256" key="7">
    <source>
        <dbReference type="ARBA" id="ARBA00023098"/>
    </source>
</evidence>
<evidence type="ECO:0000256" key="4">
    <source>
        <dbReference type="ARBA" id="ARBA00022692"/>
    </source>
</evidence>
<keyword evidence="5 10" id="KW-0276">Fatty acid metabolism</keyword>
<keyword evidence="7 10" id="KW-0443">Lipid metabolism</keyword>
<feature type="transmembrane region" description="Helical" evidence="10">
    <location>
        <begin position="87"/>
        <end position="108"/>
    </location>
</feature>
<comment type="subcellular location">
    <subcellularLocation>
        <location evidence="1">Membrane</location>
        <topology evidence="1">Multi-pass membrane protein</topology>
    </subcellularLocation>
</comment>
<dbReference type="GO" id="GO:0030148">
    <property type="term" value="P:sphingolipid biosynthetic process"/>
    <property type="evidence" value="ECO:0007669"/>
    <property type="project" value="TreeGrafter"/>
</dbReference>
<gene>
    <name evidence="12" type="ORF">PPACK8108_LOCUS15764</name>
</gene>
<dbReference type="PANTHER" id="PTHR11157">
    <property type="entry name" value="FATTY ACID ACYL TRANSFERASE-RELATED"/>
    <property type="match status" value="1"/>
</dbReference>
<dbReference type="EMBL" id="CALTRL010004240">
    <property type="protein sequence ID" value="CAH7682691.1"/>
    <property type="molecule type" value="Genomic_DNA"/>
</dbReference>
<keyword evidence="13" id="KW-1185">Reference proteome</keyword>
<evidence type="ECO:0000256" key="5">
    <source>
        <dbReference type="ARBA" id="ARBA00022832"/>
    </source>
</evidence>
<reference evidence="12" key="1">
    <citation type="submission" date="2022-06" db="EMBL/GenBank/DDBJ databases">
        <authorList>
            <consortium name="SYNGENTA / RWTH Aachen University"/>
        </authorList>
    </citation>
    <scope>NUCLEOTIDE SEQUENCE</scope>
</reference>
<feature type="compositionally biased region" description="Basic and acidic residues" evidence="11">
    <location>
        <begin position="340"/>
        <end position="357"/>
    </location>
</feature>
<dbReference type="GO" id="GO:0005789">
    <property type="term" value="C:endoplasmic reticulum membrane"/>
    <property type="evidence" value="ECO:0007669"/>
    <property type="project" value="TreeGrafter"/>
</dbReference>
<keyword evidence="3 10" id="KW-0808">Transferase</keyword>
<name>A0AAV0B9C3_PHAPC</name>
<evidence type="ECO:0000256" key="6">
    <source>
        <dbReference type="ARBA" id="ARBA00022989"/>
    </source>
</evidence>
<dbReference type="GO" id="GO:0034625">
    <property type="term" value="P:fatty acid elongation, monounsaturated fatty acid"/>
    <property type="evidence" value="ECO:0007669"/>
    <property type="project" value="TreeGrafter"/>
</dbReference>
<keyword evidence="8 10" id="KW-0472">Membrane</keyword>
<evidence type="ECO:0000313" key="13">
    <source>
        <dbReference type="Proteomes" id="UP001153365"/>
    </source>
</evidence>
<evidence type="ECO:0000256" key="3">
    <source>
        <dbReference type="ARBA" id="ARBA00022679"/>
    </source>
</evidence>
<dbReference type="Pfam" id="PF01151">
    <property type="entry name" value="ELO"/>
    <property type="match status" value="1"/>
</dbReference>
<comment type="similarity">
    <text evidence="10">Belongs to the ELO family.</text>
</comment>
<dbReference type="GO" id="GO:0042761">
    <property type="term" value="P:very long-chain fatty acid biosynthetic process"/>
    <property type="evidence" value="ECO:0007669"/>
    <property type="project" value="TreeGrafter"/>
</dbReference>
<feature type="region of interest" description="Disordered" evidence="11">
    <location>
        <begin position="329"/>
        <end position="357"/>
    </location>
</feature>
<dbReference type="AlphaFoldDB" id="A0AAV0B9C3"/>
<evidence type="ECO:0000256" key="2">
    <source>
        <dbReference type="ARBA" id="ARBA00022516"/>
    </source>
</evidence>
<protein>
    <recommendedName>
        <fullName evidence="10">Elongation of fatty acids protein</fullName>
        <ecNumber evidence="10">2.3.1.-</ecNumber>
    </recommendedName>
</protein>
<evidence type="ECO:0000256" key="11">
    <source>
        <dbReference type="SAM" id="MobiDB-lite"/>
    </source>
</evidence>
<evidence type="ECO:0000256" key="8">
    <source>
        <dbReference type="ARBA" id="ARBA00023136"/>
    </source>
</evidence>
<evidence type="ECO:0000313" key="12">
    <source>
        <dbReference type="EMBL" id="CAH7682691.1"/>
    </source>
</evidence>
<dbReference type="GO" id="GO:0034626">
    <property type="term" value="P:fatty acid elongation, polyunsaturated fatty acid"/>
    <property type="evidence" value="ECO:0007669"/>
    <property type="project" value="TreeGrafter"/>
</dbReference>
<accession>A0AAV0B9C3</accession>
<feature type="transmembrane region" description="Helical" evidence="10">
    <location>
        <begin position="299"/>
        <end position="320"/>
    </location>
</feature>
<dbReference type="EC" id="2.3.1.-" evidence="10"/>
<feature type="transmembrane region" description="Helical" evidence="10">
    <location>
        <begin position="199"/>
        <end position="220"/>
    </location>
</feature>
<keyword evidence="4 10" id="KW-0812">Transmembrane</keyword>
<dbReference type="PANTHER" id="PTHR11157:SF169">
    <property type="entry name" value="ELONGATION OF FATTY ACIDS PROTEIN"/>
    <property type="match status" value="1"/>
</dbReference>
<keyword evidence="9 10" id="KW-0275">Fatty acid biosynthesis</keyword>
<proteinExistence type="inferred from homology"/>